<comment type="caution">
    <text evidence="1">The sequence shown here is derived from an EMBL/GenBank/DDBJ whole genome shotgun (WGS) entry which is preliminary data.</text>
</comment>
<dbReference type="EMBL" id="JAGMVJ010000016">
    <property type="protein sequence ID" value="KAH7079815.1"/>
    <property type="molecule type" value="Genomic_DNA"/>
</dbReference>
<dbReference type="PANTHER" id="PTHR28180">
    <property type="entry name" value="CONSERVED MITOCHONDRIAL PROTEIN-RELATED"/>
    <property type="match status" value="1"/>
</dbReference>
<dbReference type="InterPro" id="IPR029032">
    <property type="entry name" value="AhpD-like"/>
</dbReference>
<sequence>MAKPIETPVLPDAFFQSLASLDETSDRLRWYMCVCITLSSVNYPDVIPQVYNHLDINLLSKLDSEDARKSAINRIREGLIKSTGIVGAGRTGNAMRSLSECVPVSLRETECLRAKESDDHARIRGRQFWTNIYARNPAFDPEASVRASPDYAFVIRDMLYARVFSFDGILDDLTTGYAMLSGLYGMDCPNQLQHHMKGYYIQGLGDILVASDRSCAALRYRAAGNQLFFYRKRRETAPLKLSDLFGRAGAASNKNFDLYLYEVPNRVGTTMDWTDRLLRYLLGIAERHQTGPIMDWPNRLIRYLLGIARGIRPDRPQSQTIVKLDHPDY</sequence>
<evidence type="ECO:0000313" key="2">
    <source>
        <dbReference type="Proteomes" id="UP000813461"/>
    </source>
</evidence>
<organism evidence="1 2">
    <name type="scientific">Paraphoma chrysanthemicola</name>
    <dbReference type="NCBI Taxonomy" id="798071"/>
    <lineage>
        <taxon>Eukaryota</taxon>
        <taxon>Fungi</taxon>
        <taxon>Dikarya</taxon>
        <taxon>Ascomycota</taxon>
        <taxon>Pezizomycotina</taxon>
        <taxon>Dothideomycetes</taxon>
        <taxon>Pleosporomycetidae</taxon>
        <taxon>Pleosporales</taxon>
        <taxon>Pleosporineae</taxon>
        <taxon>Phaeosphaeriaceae</taxon>
        <taxon>Paraphoma</taxon>
    </lineage>
</organism>
<dbReference type="Proteomes" id="UP000813461">
    <property type="component" value="Unassembled WGS sequence"/>
</dbReference>
<keyword evidence="2" id="KW-1185">Reference proteome</keyword>
<name>A0A8K0VVA9_9PLEO</name>
<dbReference type="Gene3D" id="1.20.1290.10">
    <property type="entry name" value="AhpD-like"/>
    <property type="match status" value="1"/>
</dbReference>
<dbReference type="OrthoDB" id="5537330at2759"/>
<reference evidence="1" key="1">
    <citation type="journal article" date="2021" name="Nat. Commun.">
        <title>Genetic determinants of endophytism in the Arabidopsis root mycobiome.</title>
        <authorList>
            <person name="Mesny F."/>
            <person name="Miyauchi S."/>
            <person name="Thiergart T."/>
            <person name="Pickel B."/>
            <person name="Atanasova L."/>
            <person name="Karlsson M."/>
            <person name="Huettel B."/>
            <person name="Barry K.W."/>
            <person name="Haridas S."/>
            <person name="Chen C."/>
            <person name="Bauer D."/>
            <person name="Andreopoulos W."/>
            <person name="Pangilinan J."/>
            <person name="LaButti K."/>
            <person name="Riley R."/>
            <person name="Lipzen A."/>
            <person name="Clum A."/>
            <person name="Drula E."/>
            <person name="Henrissat B."/>
            <person name="Kohler A."/>
            <person name="Grigoriev I.V."/>
            <person name="Martin F.M."/>
            <person name="Hacquard S."/>
        </authorList>
    </citation>
    <scope>NUCLEOTIDE SEQUENCE</scope>
    <source>
        <strain evidence="1">MPI-SDFR-AT-0120</strain>
    </source>
</reference>
<protein>
    <submittedName>
        <fullName evidence="1">Uncharacterized protein</fullName>
    </submittedName>
</protein>
<proteinExistence type="predicted"/>
<gene>
    <name evidence="1" type="ORF">FB567DRAFT_552203</name>
</gene>
<dbReference type="AlphaFoldDB" id="A0A8K0VVA9"/>
<accession>A0A8K0VVA9</accession>
<evidence type="ECO:0000313" key="1">
    <source>
        <dbReference type="EMBL" id="KAH7079815.1"/>
    </source>
</evidence>
<dbReference type="InterPro" id="IPR052999">
    <property type="entry name" value="PTS1_Protein"/>
</dbReference>